<proteinExistence type="predicted"/>
<dbReference type="Proteomes" id="UP000323242">
    <property type="component" value="Unassembled WGS sequence"/>
</dbReference>
<accession>A0A5D4JDK8</accession>
<evidence type="ECO:0000313" key="1">
    <source>
        <dbReference type="EMBL" id="TYR63218.1"/>
    </source>
</evidence>
<dbReference type="EMBL" id="VSZQ01000090">
    <property type="protein sequence ID" value="TYR63218.1"/>
    <property type="molecule type" value="Genomic_DNA"/>
</dbReference>
<gene>
    <name evidence="1" type="ORF">FY004_17840</name>
</gene>
<dbReference type="AlphaFoldDB" id="A0A5D4JDK8"/>
<organism evidence="1 2">
    <name type="scientific">Streptomyces parvus</name>
    <dbReference type="NCBI Taxonomy" id="66428"/>
    <lineage>
        <taxon>Bacteria</taxon>
        <taxon>Bacillati</taxon>
        <taxon>Actinomycetota</taxon>
        <taxon>Actinomycetes</taxon>
        <taxon>Kitasatosporales</taxon>
        <taxon>Streptomycetaceae</taxon>
        <taxon>Streptomyces</taxon>
    </lineage>
</organism>
<name>A0A5D4JDK8_9ACTN</name>
<protein>
    <submittedName>
        <fullName evidence="1">Uncharacterized protein</fullName>
    </submittedName>
</protein>
<comment type="caution">
    <text evidence="1">The sequence shown here is derived from an EMBL/GenBank/DDBJ whole genome shotgun (WGS) entry which is preliminary data.</text>
</comment>
<keyword evidence="2" id="KW-1185">Reference proteome</keyword>
<dbReference type="RefSeq" id="WP_148903113.1">
    <property type="nucleotide sequence ID" value="NZ_VSZQ01000090.1"/>
</dbReference>
<evidence type="ECO:0000313" key="2">
    <source>
        <dbReference type="Proteomes" id="UP000323242"/>
    </source>
</evidence>
<sequence>MDDDRVGADRVGTVGIWPALGIWADWEGRKLRQAWWHPAKNAVAEQALLPADLKALQVLGAIAVGQSRARLFAGVQAGVGTERVVLCLRGTVGAVQVRGSVALLAPALKGRTRAALLRGAQEHRLAGRCDEAAAWSAAARGVLLAGRRAGRGSSVRAVSGGLPTLGRGR</sequence>
<reference evidence="1 2" key="1">
    <citation type="submission" date="2019-08" db="EMBL/GenBank/DDBJ databases">
        <title>Draft genome for granaticin producer strain Streptomyces parvus C05.</title>
        <authorList>
            <person name="Gonzalez-Pimentel J.L."/>
        </authorList>
    </citation>
    <scope>NUCLEOTIDE SEQUENCE [LARGE SCALE GENOMIC DNA]</scope>
    <source>
        <strain evidence="1 2">C05</strain>
    </source>
</reference>